<dbReference type="AlphaFoldDB" id="A0A0L8GXB1"/>
<keyword evidence="1" id="KW-0472">Membrane</keyword>
<accession>A0A0L8GXB1</accession>
<feature type="transmembrane region" description="Helical" evidence="1">
    <location>
        <begin position="24"/>
        <end position="43"/>
    </location>
</feature>
<name>A0A0L8GXB1_OCTBM</name>
<gene>
    <name evidence="2" type="ORF">OCBIM_22026857mg</name>
</gene>
<sequence>MSANCSKFHRTGVASRQTNVKSSVIFLVNLRCYVLWYFLIFSFSPKLFQ</sequence>
<proteinExistence type="predicted"/>
<keyword evidence="1" id="KW-0812">Transmembrane</keyword>
<evidence type="ECO:0000313" key="2">
    <source>
        <dbReference type="EMBL" id="KOF81210.1"/>
    </source>
</evidence>
<protein>
    <submittedName>
        <fullName evidence="2">Uncharacterized protein</fullName>
    </submittedName>
</protein>
<evidence type="ECO:0000256" key="1">
    <source>
        <dbReference type="SAM" id="Phobius"/>
    </source>
</evidence>
<keyword evidence="1" id="KW-1133">Transmembrane helix</keyword>
<dbReference type="EMBL" id="KQ420130">
    <property type="protein sequence ID" value="KOF81210.1"/>
    <property type="molecule type" value="Genomic_DNA"/>
</dbReference>
<reference evidence="2" key="1">
    <citation type="submission" date="2015-07" db="EMBL/GenBank/DDBJ databases">
        <title>MeaNS - Measles Nucleotide Surveillance Program.</title>
        <authorList>
            <person name="Tran T."/>
            <person name="Druce J."/>
        </authorList>
    </citation>
    <scope>NUCLEOTIDE SEQUENCE</scope>
    <source>
        <strain evidence="2">UCB-OBI-ISO-001</strain>
        <tissue evidence="2">Gonad</tissue>
    </source>
</reference>
<organism evidence="2">
    <name type="scientific">Octopus bimaculoides</name>
    <name type="common">California two-spotted octopus</name>
    <dbReference type="NCBI Taxonomy" id="37653"/>
    <lineage>
        <taxon>Eukaryota</taxon>
        <taxon>Metazoa</taxon>
        <taxon>Spiralia</taxon>
        <taxon>Lophotrochozoa</taxon>
        <taxon>Mollusca</taxon>
        <taxon>Cephalopoda</taxon>
        <taxon>Coleoidea</taxon>
        <taxon>Octopodiformes</taxon>
        <taxon>Octopoda</taxon>
        <taxon>Incirrata</taxon>
        <taxon>Octopodidae</taxon>
        <taxon>Octopus</taxon>
    </lineage>
</organism>